<comment type="caution">
    <text evidence="3">The sequence shown here is derived from an EMBL/GenBank/DDBJ whole genome shotgun (WGS) entry which is preliminary data.</text>
</comment>
<dbReference type="Pfam" id="PF00583">
    <property type="entry name" value="Acetyltransf_1"/>
    <property type="match status" value="1"/>
</dbReference>
<dbReference type="OrthoDB" id="273614at2"/>
<gene>
    <name evidence="3" type="ORF">AXFE_24550</name>
</gene>
<protein>
    <submittedName>
        <fullName evidence="3">Acetyltransferase</fullName>
    </submittedName>
</protein>
<evidence type="ECO:0000313" key="4">
    <source>
        <dbReference type="Proteomes" id="UP000032360"/>
    </source>
</evidence>
<evidence type="ECO:0000256" key="1">
    <source>
        <dbReference type="ARBA" id="ARBA00022679"/>
    </source>
</evidence>
<reference evidence="3 4" key="1">
    <citation type="submission" date="2015-01" db="EMBL/GenBank/DDBJ databases">
        <title>Draft genome of the acidophilic iron oxidizer Acidithrix ferrooxidans strain Py-F3.</title>
        <authorList>
            <person name="Poehlein A."/>
            <person name="Eisen S."/>
            <person name="Schloemann M."/>
            <person name="Johnson B.D."/>
            <person name="Daniel R."/>
            <person name="Muehling M."/>
        </authorList>
    </citation>
    <scope>NUCLEOTIDE SEQUENCE [LARGE SCALE GENOMIC DNA]</scope>
    <source>
        <strain evidence="3 4">Py-F3</strain>
    </source>
</reference>
<dbReference type="PROSITE" id="PS51186">
    <property type="entry name" value="GNAT"/>
    <property type="match status" value="1"/>
</dbReference>
<dbReference type="AlphaFoldDB" id="A0A0D8HFD7"/>
<evidence type="ECO:0000313" key="3">
    <source>
        <dbReference type="EMBL" id="KJF16680.1"/>
    </source>
</evidence>
<evidence type="ECO:0000259" key="2">
    <source>
        <dbReference type="PROSITE" id="PS51186"/>
    </source>
</evidence>
<dbReference type="EMBL" id="JXYS01000077">
    <property type="protein sequence ID" value="KJF16680.1"/>
    <property type="molecule type" value="Genomic_DNA"/>
</dbReference>
<dbReference type="STRING" id="1280514.AXFE_24550"/>
<sequence>MHGGIDSSEIAISLIAPDEYSQASELIVSAYRHLLGDHLDDGYAEHLGNVEGRVESSSVWVAKVDRRLVGCVTFVDDMNSSMAEGLLPNEAEIRMLAVSSEAQGRGIGKKLVSHCLDLANETPGIEALFLHTTPFMLIAQRIYASMGFERITDRDLKINDDLTLLAYIYKLARS</sequence>
<dbReference type="InterPro" id="IPR050769">
    <property type="entry name" value="NAT_camello-type"/>
</dbReference>
<dbReference type="InterPro" id="IPR000182">
    <property type="entry name" value="GNAT_dom"/>
</dbReference>
<dbReference type="CDD" id="cd04301">
    <property type="entry name" value="NAT_SF"/>
    <property type="match status" value="1"/>
</dbReference>
<feature type="domain" description="N-acetyltransferase" evidence="2">
    <location>
        <begin position="10"/>
        <end position="174"/>
    </location>
</feature>
<accession>A0A0D8HFD7</accession>
<name>A0A0D8HFD7_9ACTN</name>
<dbReference type="PANTHER" id="PTHR13947">
    <property type="entry name" value="GNAT FAMILY N-ACETYLTRANSFERASE"/>
    <property type="match status" value="1"/>
</dbReference>
<dbReference type="GO" id="GO:0008080">
    <property type="term" value="F:N-acetyltransferase activity"/>
    <property type="evidence" value="ECO:0007669"/>
    <property type="project" value="InterPro"/>
</dbReference>
<keyword evidence="4" id="KW-1185">Reference proteome</keyword>
<dbReference type="PANTHER" id="PTHR13947:SF37">
    <property type="entry name" value="LD18367P"/>
    <property type="match status" value="1"/>
</dbReference>
<dbReference type="SUPFAM" id="SSF55729">
    <property type="entry name" value="Acyl-CoA N-acyltransferases (Nat)"/>
    <property type="match status" value="1"/>
</dbReference>
<dbReference type="Gene3D" id="3.40.630.30">
    <property type="match status" value="1"/>
</dbReference>
<organism evidence="3 4">
    <name type="scientific">Acidithrix ferrooxidans</name>
    <dbReference type="NCBI Taxonomy" id="1280514"/>
    <lineage>
        <taxon>Bacteria</taxon>
        <taxon>Bacillati</taxon>
        <taxon>Actinomycetota</taxon>
        <taxon>Acidimicrobiia</taxon>
        <taxon>Acidimicrobiales</taxon>
        <taxon>Acidimicrobiaceae</taxon>
        <taxon>Acidithrix</taxon>
    </lineage>
</organism>
<dbReference type="Proteomes" id="UP000032360">
    <property type="component" value="Unassembled WGS sequence"/>
</dbReference>
<dbReference type="InterPro" id="IPR016181">
    <property type="entry name" value="Acyl_CoA_acyltransferase"/>
</dbReference>
<dbReference type="RefSeq" id="WP_052606146.1">
    <property type="nucleotide sequence ID" value="NZ_JXYS01000077.1"/>
</dbReference>
<keyword evidence="1 3" id="KW-0808">Transferase</keyword>
<proteinExistence type="predicted"/>